<proteinExistence type="predicted"/>
<gene>
    <name evidence="2" type="ORF">MNBD_IGNAVI01-1830</name>
</gene>
<sequence length="418" mass="48628">MYRKLWLIFFIVIIVMNIRSVSFAEIKEPTKEEVKQALIDGANYSINVLLDDEGKSRCDYNVTEGKWYEYEPPWHTGQIIYGLIEAYRITGNQKYLDAAKKAGDWWVSLLITDHPKLKGMIRAAHGDAAGKTIIFATVSDGTAGLFNLYKETKIKKYAEVPTSAGQWMLDNMYIPEKKVFYDCVDPVSGEVMKENSPFWPDTKNQTLFDVARTNNEGSIFKDMYEFTGDEKYKKIFIELCESLLEYQTPEGLWMRFMPNNYLKGNFHPRFNLWYAESLLEGYDLTGDKRYLNAAKKTLLFYQKFQKKNGTFYYKNFIDGSSDRGSICGSAVSFMGLLWIRMVGYGEGDEFKENIEKSVNWVIKNRFSNDHPDKNLRGAFLNLRVRNKKGKIWITQRDVGTSFGMRFLAAYYKYKFNDK</sequence>
<dbReference type="SUPFAM" id="SSF48208">
    <property type="entry name" value="Six-hairpin glycosidases"/>
    <property type="match status" value="2"/>
</dbReference>
<dbReference type="AlphaFoldDB" id="A0A3B1CL25"/>
<accession>A0A3B1CL25</accession>
<dbReference type="GO" id="GO:0005975">
    <property type="term" value="P:carbohydrate metabolic process"/>
    <property type="evidence" value="ECO:0007669"/>
    <property type="project" value="InterPro"/>
</dbReference>
<organism evidence="2">
    <name type="scientific">hydrothermal vent metagenome</name>
    <dbReference type="NCBI Taxonomy" id="652676"/>
    <lineage>
        <taxon>unclassified sequences</taxon>
        <taxon>metagenomes</taxon>
        <taxon>ecological metagenomes</taxon>
    </lineage>
</organism>
<dbReference type="InterPro" id="IPR008928">
    <property type="entry name" value="6-hairpin_glycosidase_sf"/>
</dbReference>
<dbReference type="EMBL" id="UOGD01000298">
    <property type="protein sequence ID" value="VAX25423.1"/>
    <property type="molecule type" value="Genomic_DNA"/>
</dbReference>
<evidence type="ECO:0000259" key="1">
    <source>
        <dbReference type="Pfam" id="PF07944"/>
    </source>
</evidence>
<evidence type="ECO:0000313" key="2">
    <source>
        <dbReference type="EMBL" id="VAX25423.1"/>
    </source>
</evidence>
<dbReference type="Gene3D" id="1.50.10.20">
    <property type="match status" value="2"/>
</dbReference>
<reference evidence="2" key="1">
    <citation type="submission" date="2018-06" db="EMBL/GenBank/DDBJ databases">
        <authorList>
            <person name="Zhirakovskaya E."/>
        </authorList>
    </citation>
    <scope>NUCLEOTIDE SEQUENCE</scope>
</reference>
<protein>
    <recommendedName>
        <fullName evidence="1">Non-reducing end beta-L-arabinofuranosidase-like GH127 catalytic domain-containing protein</fullName>
    </recommendedName>
</protein>
<dbReference type="Pfam" id="PF07944">
    <property type="entry name" value="Beta-AFase-like_GH127_cat"/>
    <property type="match status" value="1"/>
</dbReference>
<feature type="domain" description="Non-reducing end beta-L-arabinofuranosidase-like GH127 catalytic" evidence="1">
    <location>
        <begin position="65"/>
        <end position="237"/>
    </location>
</feature>
<dbReference type="InterPro" id="IPR012878">
    <property type="entry name" value="Beta-AFase-like_GH127_cat"/>
</dbReference>
<name>A0A3B1CL25_9ZZZZ</name>